<dbReference type="GO" id="GO:0033290">
    <property type="term" value="C:eukaryotic 48S preinitiation complex"/>
    <property type="evidence" value="ECO:0007669"/>
    <property type="project" value="UniProtKB-UniRule"/>
</dbReference>
<dbReference type="GO" id="GO:0003723">
    <property type="term" value="F:RNA binding"/>
    <property type="evidence" value="ECO:0007669"/>
    <property type="project" value="UniProtKB-UniRule"/>
</dbReference>
<evidence type="ECO:0000256" key="5">
    <source>
        <dbReference type="HAMAP-Rule" id="MF_03006"/>
    </source>
</evidence>
<comment type="subunit">
    <text evidence="5">Component of the eukaryotic translation initiation factor 3 (eIF-3) complex.</text>
</comment>
<evidence type="ECO:0000256" key="2">
    <source>
        <dbReference type="ARBA" id="ARBA00022540"/>
    </source>
</evidence>
<evidence type="ECO:0000256" key="3">
    <source>
        <dbReference type="ARBA" id="ARBA00022884"/>
    </source>
</evidence>
<sequence length="290" mass="33168">MAAAVERRAWADEADDEPILLRGGDHRNERFESAPDENGIRTVTYYEVNDRGQTLKITKRIRSGVRRYRLNKNVEARKDLVRFGALAGGEDDSTTVPHHEDLQIEMPQNNAYMAIMQEKEGDDDWYAFDLQPKQNIWAKYRKKEDEEEKKDEVVDKVDVKDPTGPQQAARDPSKPGKYVPPSQRAGARQLEQQQKEECTVRVTNLSEDVREADLGELFGSIGKVSRIFLAKQKDSRQSKGFAFVTYARRDDAAAAIKRLNGHGYDHLILNVEWAKPSNRENQPNQPMKRG</sequence>
<dbReference type="GO" id="GO:0016282">
    <property type="term" value="C:eukaryotic 43S preinitiation complex"/>
    <property type="evidence" value="ECO:0007669"/>
    <property type="project" value="UniProtKB-UniRule"/>
</dbReference>
<dbReference type="Pfam" id="PF12353">
    <property type="entry name" value="eIF3g"/>
    <property type="match status" value="1"/>
</dbReference>
<organism evidence="9 10">
    <name type="scientific">Vitrella brassicaformis (strain CCMP3155)</name>
    <dbReference type="NCBI Taxonomy" id="1169540"/>
    <lineage>
        <taxon>Eukaryota</taxon>
        <taxon>Sar</taxon>
        <taxon>Alveolata</taxon>
        <taxon>Colpodellida</taxon>
        <taxon>Vitrellaceae</taxon>
        <taxon>Vitrella</taxon>
    </lineage>
</organism>
<dbReference type="OMA" id="MYSVVHF"/>
<dbReference type="FunCoup" id="A0A0G4EIE2">
    <property type="interactions" value="143"/>
</dbReference>
<dbReference type="InterPro" id="IPR017334">
    <property type="entry name" value="eIF3_g"/>
</dbReference>
<evidence type="ECO:0000259" key="8">
    <source>
        <dbReference type="PROSITE" id="PS50102"/>
    </source>
</evidence>
<dbReference type="STRING" id="1169540.A0A0G4EIE2"/>
<dbReference type="HAMAP" id="MF_03006">
    <property type="entry name" value="eIF3g"/>
    <property type="match status" value="1"/>
</dbReference>
<dbReference type="InterPro" id="IPR024675">
    <property type="entry name" value="eIF3g_N"/>
</dbReference>
<proteinExistence type="inferred from homology"/>
<dbReference type="InParanoid" id="A0A0G4EIE2"/>
<dbReference type="PhylomeDB" id="A0A0G4EIE2"/>
<accession>A0A0G4EIE2</accession>
<dbReference type="GO" id="GO:0003743">
    <property type="term" value="F:translation initiation factor activity"/>
    <property type="evidence" value="ECO:0007669"/>
    <property type="project" value="UniProtKB-UniRule"/>
</dbReference>
<reference evidence="9 10" key="1">
    <citation type="submission" date="2014-11" db="EMBL/GenBank/DDBJ databases">
        <authorList>
            <person name="Zhu J."/>
            <person name="Qi W."/>
            <person name="Song R."/>
        </authorList>
    </citation>
    <scope>NUCLEOTIDE SEQUENCE [LARGE SCALE GENOMIC DNA]</scope>
</reference>
<dbReference type="Gene3D" id="3.30.70.330">
    <property type="match status" value="1"/>
</dbReference>
<dbReference type="InterPro" id="IPR035979">
    <property type="entry name" value="RBD_domain_sf"/>
</dbReference>
<dbReference type="VEuPathDB" id="CryptoDB:Vbra_5011"/>
<keyword evidence="2 5" id="KW-0396">Initiation factor</keyword>
<dbReference type="Pfam" id="PF00076">
    <property type="entry name" value="RRM_1"/>
    <property type="match status" value="1"/>
</dbReference>
<evidence type="ECO:0000313" key="9">
    <source>
        <dbReference type="EMBL" id="CEL95773.1"/>
    </source>
</evidence>
<keyword evidence="10" id="KW-1185">Reference proteome</keyword>
<dbReference type="GO" id="GO:0001732">
    <property type="term" value="P:formation of cytoplasmic translation initiation complex"/>
    <property type="evidence" value="ECO:0007669"/>
    <property type="project" value="UniProtKB-UniRule"/>
</dbReference>
<dbReference type="CDD" id="cd12408">
    <property type="entry name" value="RRM_eIF3G_like"/>
    <property type="match status" value="1"/>
</dbReference>
<dbReference type="PROSITE" id="PS50102">
    <property type="entry name" value="RRM"/>
    <property type="match status" value="1"/>
</dbReference>
<evidence type="ECO:0000256" key="4">
    <source>
        <dbReference type="ARBA" id="ARBA00022917"/>
    </source>
</evidence>
<evidence type="ECO:0000313" key="10">
    <source>
        <dbReference type="Proteomes" id="UP000041254"/>
    </source>
</evidence>
<keyword evidence="4 5" id="KW-0648">Protein biosynthesis</keyword>
<feature type="domain" description="RRM" evidence="8">
    <location>
        <begin position="198"/>
        <end position="276"/>
    </location>
</feature>
<evidence type="ECO:0000256" key="6">
    <source>
        <dbReference type="PROSITE-ProRule" id="PRU00176"/>
    </source>
</evidence>
<dbReference type="PIRSF" id="PIRSF037949">
    <property type="entry name" value="Transl_init_eIF-3_RNA-bind"/>
    <property type="match status" value="1"/>
</dbReference>
<feature type="region of interest" description="Disordered" evidence="7">
    <location>
        <begin position="16"/>
        <end position="38"/>
    </location>
</feature>
<dbReference type="AlphaFoldDB" id="A0A0G4EIE2"/>
<evidence type="ECO:0000256" key="1">
    <source>
        <dbReference type="ARBA" id="ARBA00022490"/>
    </source>
</evidence>
<dbReference type="InterPro" id="IPR012677">
    <property type="entry name" value="Nucleotide-bd_a/b_plait_sf"/>
</dbReference>
<dbReference type="PANTHER" id="PTHR10352">
    <property type="entry name" value="EUKARYOTIC TRANSLATION INITIATION FACTOR 3 SUBUNIT G"/>
    <property type="match status" value="1"/>
</dbReference>
<comment type="function">
    <text evidence="5">RNA-binding component of the eukaryotic translation initiation factor 3 (eIF-3) complex, which is involved in protein synthesis of a specialized repertoire of mRNAs and, together with other initiation factors, stimulates binding of mRNA and methionyl-tRNAi to the 40S ribosome. The eIF-3 complex specifically targets and initiates translation of a subset of mRNAs involved in cell proliferation. This subunit can bind 18S rRNA.</text>
</comment>
<keyword evidence="3 6" id="KW-0694">RNA-binding</keyword>
<feature type="compositionally biased region" description="Basic and acidic residues" evidence="7">
    <location>
        <begin position="150"/>
        <end position="161"/>
    </location>
</feature>
<comment type="subcellular location">
    <subcellularLocation>
        <location evidence="5">Cytoplasm</location>
    </subcellularLocation>
</comment>
<dbReference type="Proteomes" id="UP000041254">
    <property type="component" value="Unassembled WGS sequence"/>
</dbReference>
<comment type="similarity">
    <text evidence="5">Belongs to the eIF-3 subunit G family.</text>
</comment>
<dbReference type="InterPro" id="IPR034240">
    <property type="entry name" value="eIF3G_RRM"/>
</dbReference>
<gene>
    <name evidence="9" type="ORF">Vbra_5011</name>
</gene>
<name>A0A0G4EIE2_VITBC</name>
<dbReference type="SUPFAM" id="SSF54928">
    <property type="entry name" value="RNA-binding domain, RBD"/>
    <property type="match status" value="1"/>
</dbReference>
<keyword evidence="1 5" id="KW-0963">Cytoplasm</keyword>
<dbReference type="EMBL" id="CDMY01000238">
    <property type="protein sequence ID" value="CEL95773.1"/>
    <property type="molecule type" value="Genomic_DNA"/>
</dbReference>
<feature type="compositionally biased region" description="Basic and acidic residues" evidence="7">
    <location>
        <begin position="23"/>
        <end position="33"/>
    </location>
</feature>
<dbReference type="InterPro" id="IPR000504">
    <property type="entry name" value="RRM_dom"/>
</dbReference>
<evidence type="ECO:0000256" key="7">
    <source>
        <dbReference type="SAM" id="MobiDB-lite"/>
    </source>
</evidence>
<dbReference type="GO" id="GO:0005852">
    <property type="term" value="C:eukaryotic translation initiation factor 3 complex"/>
    <property type="evidence" value="ECO:0007669"/>
    <property type="project" value="UniProtKB-UniRule"/>
</dbReference>
<feature type="region of interest" description="Disordered" evidence="7">
    <location>
        <begin position="142"/>
        <end position="195"/>
    </location>
</feature>
<dbReference type="SMART" id="SM00360">
    <property type="entry name" value="RRM"/>
    <property type="match status" value="1"/>
</dbReference>
<dbReference type="OrthoDB" id="1749473at2759"/>
<protein>
    <recommendedName>
        <fullName evidence="5">Eukaryotic translation initiation factor 3 subunit G</fullName>
        <shortName evidence="5">eIF3g</shortName>
    </recommendedName>
    <alternativeName>
        <fullName evidence="5">Eukaryotic translation initiation factor 3 RNA-binding subunit</fullName>
        <shortName evidence="5">eIF-3 RNA-binding subunit</shortName>
    </alternativeName>
    <alternativeName>
        <fullName evidence="5">Eukaryotic translation initiation factor 3 subunit 4</fullName>
    </alternativeName>
</protein>